<evidence type="ECO:0000259" key="14">
    <source>
        <dbReference type="Pfam" id="PF11597"/>
    </source>
</evidence>
<evidence type="ECO:0000259" key="13">
    <source>
        <dbReference type="Pfam" id="PF06333"/>
    </source>
</evidence>
<keyword evidence="8 11" id="KW-0539">Nucleus</keyword>
<dbReference type="PANTHER" id="PTHR48249">
    <property type="entry name" value="MEDIATOR OF RNA POLYMERASE II TRANSCRIPTION SUBUNIT 13"/>
    <property type="match status" value="1"/>
</dbReference>
<proteinExistence type="inferred from homology"/>
<evidence type="ECO:0000256" key="12">
    <source>
        <dbReference type="SAM" id="MobiDB-lite"/>
    </source>
</evidence>
<evidence type="ECO:0000256" key="6">
    <source>
        <dbReference type="ARBA" id="ARBA00023159"/>
    </source>
</evidence>
<evidence type="ECO:0000256" key="3">
    <source>
        <dbReference type="ARBA" id="ARBA00019618"/>
    </source>
</evidence>
<feature type="region of interest" description="Disordered" evidence="12">
    <location>
        <begin position="126"/>
        <end position="176"/>
    </location>
</feature>
<dbReference type="Pfam" id="PF11597">
    <property type="entry name" value="Med13_N"/>
    <property type="match status" value="1"/>
</dbReference>
<feature type="region of interest" description="Disordered" evidence="12">
    <location>
        <begin position="1359"/>
        <end position="1392"/>
    </location>
</feature>
<dbReference type="Pfam" id="PF06333">
    <property type="entry name" value="Med13_C"/>
    <property type="match status" value="1"/>
</dbReference>
<keyword evidence="5 11" id="KW-0805">Transcription regulation</keyword>
<evidence type="ECO:0000256" key="1">
    <source>
        <dbReference type="ARBA" id="ARBA00004123"/>
    </source>
</evidence>
<feature type="domain" description="MID" evidence="15">
    <location>
        <begin position="1017"/>
        <end position="1187"/>
    </location>
</feature>
<feature type="compositionally biased region" description="Polar residues" evidence="12">
    <location>
        <begin position="612"/>
        <end position="639"/>
    </location>
</feature>
<comment type="similarity">
    <text evidence="2 11">Belongs to the Mediator complex subunit 13 family.</text>
</comment>
<evidence type="ECO:0000256" key="2">
    <source>
        <dbReference type="ARBA" id="ARBA00009354"/>
    </source>
</evidence>
<evidence type="ECO:0000259" key="15">
    <source>
        <dbReference type="Pfam" id="PF18296"/>
    </source>
</evidence>
<accession>A0A9P7YG09</accession>
<evidence type="ECO:0000256" key="11">
    <source>
        <dbReference type="RuleBase" id="RU364134"/>
    </source>
</evidence>
<keyword evidence="4 11" id="KW-0678">Repressor</keyword>
<evidence type="ECO:0000256" key="4">
    <source>
        <dbReference type="ARBA" id="ARBA00022491"/>
    </source>
</evidence>
<dbReference type="EMBL" id="MU251554">
    <property type="protein sequence ID" value="KAG9232323.1"/>
    <property type="molecule type" value="Genomic_DNA"/>
</dbReference>
<dbReference type="GO" id="GO:0003713">
    <property type="term" value="F:transcription coactivator activity"/>
    <property type="evidence" value="ECO:0007669"/>
    <property type="project" value="TreeGrafter"/>
</dbReference>
<keyword evidence="7 11" id="KW-0804">Transcription</keyword>
<feature type="compositionally biased region" description="Low complexity" evidence="12">
    <location>
        <begin position="1370"/>
        <end position="1385"/>
    </location>
</feature>
<dbReference type="InterPro" id="IPR009401">
    <property type="entry name" value="Med13_C"/>
</dbReference>
<feature type="domain" description="Mediator complex subunit Med13 N-terminal" evidence="14">
    <location>
        <begin position="3"/>
        <end position="394"/>
    </location>
</feature>
<protein>
    <recommendedName>
        <fullName evidence="3 11">Mediator of RNA polymerase II transcription subunit 13</fullName>
    </recommendedName>
    <alternativeName>
        <fullName evidence="10 11">Mediator complex subunit 13</fullName>
    </alternativeName>
</protein>
<feature type="region of interest" description="Disordered" evidence="12">
    <location>
        <begin position="73"/>
        <end position="92"/>
    </location>
</feature>
<evidence type="ECO:0000256" key="8">
    <source>
        <dbReference type="ARBA" id="ARBA00023242"/>
    </source>
</evidence>
<evidence type="ECO:0000313" key="16">
    <source>
        <dbReference type="EMBL" id="KAG9232323.1"/>
    </source>
</evidence>
<dbReference type="OrthoDB" id="103819at2759"/>
<reference evidence="16" key="1">
    <citation type="journal article" date="2021" name="IMA Fungus">
        <title>Genomic characterization of three marine fungi, including Emericellopsis atlantica sp. nov. with signatures of a generalist lifestyle and marine biomass degradation.</title>
        <authorList>
            <person name="Hagestad O.C."/>
            <person name="Hou L."/>
            <person name="Andersen J.H."/>
            <person name="Hansen E.H."/>
            <person name="Altermark B."/>
            <person name="Li C."/>
            <person name="Kuhnert E."/>
            <person name="Cox R.J."/>
            <person name="Crous P.W."/>
            <person name="Spatafora J.W."/>
            <person name="Lail K."/>
            <person name="Amirebrahimi M."/>
            <person name="Lipzen A."/>
            <person name="Pangilinan J."/>
            <person name="Andreopoulos W."/>
            <person name="Hayes R.D."/>
            <person name="Ng V."/>
            <person name="Grigoriev I.V."/>
            <person name="Jackson S.A."/>
            <person name="Sutton T.D.S."/>
            <person name="Dobson A.D.W."/>
            <person name="Rama T."/>
        </authorList>
    </citation>
    <scope>NUCLEOTIDE SEQUENCE</scope>
    <source>
        <strain evidence="16">TRa018bII</strain>
    </source>
</reference>
<evidence type="ECO:0000256" key="7">
    <source>
        <dbReference type="ARBA" id="ARBA00023163"/>
    </source>
</evidence>
<dbReference type="Proteomes" id="UP000824998">
    <property type="component" value="Unassembled WGS sequence"/>
</dbReference>
<name>A0A9P7YG09_9HELO</name>
<dbReference type="Pfam" id="PF18296">
    <property type="entry name" value="MID_MedPIWI"/>
    <property type="match status" value="1"/>
</dbReference>
<comment type="caution">
    <text evidence="16">The sequence shown here is derived from an EMBL/GenBank/DDBJ whole genome shotgun (WGS) entry which is preliminary data.</text>
</comment>
<dbReference type="GO" id="GO:0016592">
    <property type="term" value="C:mediator complex"/>
    <property type="evidence" value="ECO:0007669"/>
    <property type="project" value="InterPro"/>
</dbReference>
<feature type="domain" description="Mediator complex subunit Med13 C-terminal" evidence="13">
    <location>
        <begin position="1196"/>
        <end position="1498"/>
    </location>
</feature>
<evidence type="ECO:0000256" key="10">
    <source>
        <dbReference type="ARBA" id="ARBA00032008"/>
    </source>
</evidence>
<evidence type="ECO:0000256" key="5">
    <source>
        <dbReference type="ARBA" id="ARBA00023015"/>
    </source>
</evidence>
<gene>
    <name evidence="16" type="ORF">BJ875DRAFT_405116</name>
</gene>
<feature type="compositionally biased region" description="Polar residues" evidence="12">
    <location>
        <begin position="73"/>
        <end position="86"/>
    </location>
</feature>
<evidence type="ECO:0000256" key="9">
    <source>
        <dbReference type="ARBA" id="ARBA00025661"/>
    </source>
</evidence>
<feature type="region of interest" description="Disordered" evidence="12">
    <location>
        <begin position="609"/>
        <end position="640"/>
    </location>
</feature>
<comment type="function">
    <text evidence="9 11">Component of the SRB8-11 complex. The SRB8-11 complex is a regulatory module of the Mediator complex which is itself involved in regulation of basal and activated RNA polymerase II-dependent transcription. The SRB8-11 complex may be involved in the transcriptional repression of a subset of genes regulated by Mediator. It may inhibit the association of the Mediator complex with RNA polymerase II to form the holoenzyme complex.</text>
</comment>
<feature type="compositionally biased region" description="Low complexity" evidence="12">
    <location>
        <begin position="126"/>
        <end position="140"/>
    </location>
</feature>
<dbReference type="InterPro" id="IPR021643">
    <property type="entry name" value="Mediator_Med13_N"/>
</dbReference>
<keyword evidence="6 11" id="KW-0010">Activator</keyword>
<organism evidence="16 17">
    <name type="scientific">Amylocarpus encephaloides</name>
    <dbReference type="NCBI Taxonomy" id="45428"/>
    <lineage>
        <taxon>Eukaryota</taxon>
        <taxon>Fungi</taxon>
        <taxon>Dikarya</taxon>
        <taxon>Ascomycota</taxon>
        <taxon>Pezizomycotina</taxon>
        <taxon>Leotiomycetes</taxon>
        <taxon>Helotiales</taxon>
        <taxon>Helotiales incertae sedis</taxon>
        <taxon>Amylocarpus</taxon>
    </lineage>
</organism>
<evidence type="ECO:0000313" key="17">
    <source>
        <dbReference type="Proteomes" id="UP000824998"/>
    </source>
</evidence>
<keyword evidence="17" id="KW-1185">Reference proteome</keyword>
<dbReference type="InterPro" id="IPR041285">
    <property type="entry name" value="MID_MedPIWI"/>
</dbReference>
<sequence>MDPGDYRTNVVSLNNFARINYEYYEIQTSPSGSARRLLQNSEIIWRREGRLAHCETASEGIWVFHNTSTTLQSTGSFSGTESSPRSNGMPMDGKVVDINGVRLVVKEQGVFEPLLLARSKQGTLSVLNSASSTTSPSSSLETPGRSASALNSRSVQANSLQAPSQEPSINSPGHKPFIRLDEPWPSMKDVHDRFISAVLGSLMSVLCRDEGFIPLSPRTLILNRYKASNSEGWSSKPTFGNSITLATLDVSLTSLGTLVIKAFTDMAPRLQSPTSSSVSSRQSSRLLPGSPLWLAPAGNSAKFHSMPDTRGLPRMQFTADSKIGSISEETVKAWQSKCLEWLKMRGIDSTIVETGGWLFVQMLGGNFSYPNSDYQATPMFDGRSIVPWPAHLCFQNYVSPTSASAFEQPKSWGRDPLAFAEDWFMGQAERTNLILKRKKDRQIADALTKEQAEVTARALQTSTNSPAILRRGSNAGAMYPTPPDAIQNTNGTTPAFDGVGSTPGNPNPFPAPDGTTIGATAIGFDNETDIWPPSDKRERTVNTTSNDNYNEIELFGDPLGGDFFKNDITDDDFSFFDKPDVIKPEPKADSPNDLSKMDIEEAVTVQKPPATNRASGMQPPATTSIRSRDTLQQPNNGMPASSLKIVARVSTDPEEKPLLQSQQGPFDPQSIFQRLVKQTNRHNTDGQSRRTSLFNEVKFENSLSLVDAKYRTHGRYRFTEDRRRLKPSEDGGPPRTKCLKARRKAHISVKAPINFARIWPEKKPAEQPDIVEPMDFFLDTDGESQISEHDDTSHTTEEASAIHTLGFDKGWMSDNGQGDITPQVAKYELTAIDFDQPENSPRSARGTQNTALDGDFADWSRITYPSSPEPEALINMLSDLETVAIAQILVDQIVSGTLELPLLSDSESLLNKTVAKGSLVRSTSKAVRTFFKDFTSCTLRSFCEIPGIPVLNQGLRLPPRPINQRTGSTAELARANNPFPINPPQLELRRSDSKLSVLPSAVNFWENLGLGPSGGNKDIQSVCVYPNIEGVRSSAAGFLKQIGTTYESFRLGSHEALKSKDLDKGTIPFPLDSDNQSPAYNFHNMANLRETASRLSQILASTIVEDNNFVVYFVYPRDDSSLLIHICHAFQCLFELYRKSLVERKPKMFNELVLQLIPLDLISSPTTIPIPSPTEYSQLALEVYSRCMDFSSSTSNPAIMLERPLPRTIDFKLNPTPSASLLQENTCLHIAYASSSDDRWITAVWTDNRGTNQMTASYCLGRKNEPISMPFSQVATEIWETTLDFISSKKIHWRILITKVGIMDCPEVEIWTELASRGSNAQVNLTLITVQTEPSLRLIPPAISIGAARDGTQITTPVLTPQNSAGSVLSPETSTTPTQTIATPSDQTSVLDPDPSTRLLSLVDQTHGLVLSHRLSNSRSLVNPNPALMSGYLIKYSTPTPVLIEVNIIHSEVAGNPRTYYEALMRELLVNYAGLGTLSRTRGTTGPLDARPWHIAAAEKAVKVLHTLM</sequence>
<dbReference type="GO" id="GO:0045944">
    <property type="term" value="P:positive regulation of transcription by RNA polymerase II"/>
    <property type="evidence" value="ECO:0007669"/>
    <property type="project" value="TreeGrafter"/>
</dbReference>
<comment type="subcellular location">
    <subcellularLocation>
        <location evidence="1 11">Nucleus</location>
    </subcellularLocation>
</comment>
<dbReference type="PANTHER" id="PTHR48249:SF3">
    <property type="entry name" value="MEDIATOR OF RNA POLYMERASE II TRANSCRIPTION SUBUNIT 13"/>
    <property type="match status" value="1"/>
</dbReference>
<feature type="compositionally biased region" description="Polar residues" evidence="12">
    <location>
        <begin position="148"/>
        <end position="171"/>
    </location>
</feature>
<dbReference type="InterPro" id="IPR051139">
    <property type="entry name" value="Mediator_complx_sub13"/>
</dbReference>
<comment type="subunit">
    <text evidence="11">Component of the SRB8-11 complex, which itself associates with the Mediator complex.</text>
</comment>